<dbReference type="Proteomes" id="UP000321857">
    <property type="component" value="Chromosome"/>
</dbReference>
<evidence type="ECO:0000313" key="4">
    <source>
        <dbReference type="Proteomes" id="UP000321857"/>
    </source>
</evidence>
<organism evidence="3 4">
    <name type="scientific">Sphingomonas xanthus</name>
    <dbReference type="NCBI Taxonomy" id="2594473"/>
    <lineage>
        <taxon>Bacteria</taxon>
        <taxon>Pseudomonadati</taxon>
        <taxon>Pseudomonadota</taxon>
        <taxon>Alphaproteobacteria</taxon>
        <taxon>Sphingomonadales</taxon>
        <taxon>Sphingomonadaceae</taxon>
        <taxon>Sphingomonas</taxon>
    </lineage>
</organism>
<feature type="compositionally biased region" description="Basic and acidic residues" evidence="1">
    <location>
        <begin position="44"/>
        <end position="62"/>
    </location>
</feature>
<keyword evidence="2" id="KW-0472">Membrane</keyword>
<dbReference type="AlphaFoldDB" id="A0A516IRA0"/>
<feature type="transmembrane region" description="Helical" evidence="2">
    <location>
        <begin position="6"/>
        <end position="27"/>
    </location>
</feature>
<dbReference type="RefSeq" id="WP_147493778.1">
    <property type="nucleotide sequence ID" value="NZ_CP041659.1"/>
</dbReference>
<evidence type="ECO:0000256" key="1">
    <source>
        <dbReference type="SAM" id="MobiDB-lite"/>
    </source>
</evidence>
<accession>A0A516IRA0</accession>
<evidence type="ECO:0000256" key="2">
    <source>
        <dbReference type="SAM" id="Phobius"/>
    </source>
</evidence>
<keyword evidence="2" id="KW-0812">Transmembrane</keyword>
<protein>
    <submittedName>
        <fullName evidence="3">Uncharacterized protein</fullName>
    </submittedName>
</protein>
<keyword evidence="4" id="KW-1185">Reference proteome</keyword>
<evidence type="ECO:0000313" key="3">
    <source>
        <dbReference type="EMBL" id="QDP19324.1"/>
    </source>
</evidence>
<keyword evidence="2" id="KW-1133">Transmembrane helix</keyword>
<dbReference type="EMBL" id="CP041659">
    <property type="protein sequence ID" value="QDP19324.1"/>
    <property type="molecule type" value="Genomic_DNA"/>
</dbReference>
<feature type="region of interest" description="Disordered" evidence="1">
    <location>
        <begin position="31"/>
        <end position="62"/>
    </location>
</feature>
<sequence>MDMGTINLFTMEVLGVVVLGLALLWVVMKTRSKGKSSSNPTTERATHELYEAEDAAAKRKEP</sequence>
<reference evidence="3 4" key="1">
    <citation type="submission" date="2019-07" db="EMBL/GenBank/DDBJ databases">
        <title>Sphingomonas AE3 Genome sequencing and assembly.</title>
        <authorList>
            <person name="Kim H."/>
        </authorList>
    </citation>
    <scope>NUCLEOTIDE SEQUENCE [LARGE SCALE GENOMIC DNA]</scope>
    <source>
        <strain evidence="3 4">AE3</strain>
    </source>
</reference>
<proteinExistence type="predicted"/>
<gene>
    <name evidence="3" type="ORF">FMM02_04695</name>
</gene>
<name>A0A516IRA0_9SPHN</name>
<dbReference type="KEGG" id="sxa:FMM02_04695"/>